<evidence type="ECO:0000256" key="1">
    <source>
        <dbReference type="SAM" id="MobiDB-lite"/>
    </source>
</evidence>
<organism evidence="2 3">
    <name type="scientific">Pandoravirus japonicus</name>
    <dbReference type="NCBI Taxonomy" id="2823154"/>
    <lineage>
        <taxon>Viruses</taxon>
        <taxon>Pandoravirus</taxon>
    </lineage>
</organism>
<name>A0A811BP47_9VIRU</name>
<evidence type="ECO:0000313" key="2">
    <source>
        <dbReference type="EMBL" id="BCU03884.1"/>
    </source>
</evidence>
<feature type="compositionally biased region" description="Acidic residues" evidence="1">
    <location>
        <begin position="180"/>
        <end position="197"/>
    </location>
</feature>
<dbReference type="Proteomes" id="UP001253637">
    <property type="component" value="Segment"/>
</dbReference>
<proteinExistence type="predicted"/>
<accession>A0A811BP47</accession>
<feature type="region of interest" description="Disordered" evidence="1">
    <location>
        <begin position="177"/>
        <end position="214"/>
    </location>
</feature>
<dbReference type="EMBL" id="LC625835">
    <property type="protein sequence ID" value="BCU03884.1"/>
    <property type="molecule type" value="Genomic_DNA"/>
</dbReference>
<sequence>MHQKKIKKRHTRKGALLSILFFFATAPAPRQPKFLFFSPFFFDSRVFFLVVRQKKSRQAPPVFAIGFLFEFSFFLGQQKDAPSAQRRETGKTRQRRRGCLIVHLFLYRLSDCLYFFFRHIHIGARRIDRATPLMADRHDQRNRRDVTGSSPWNPLAAVGDFVWGVASTLAPFTFPRDADAASDDDDGGAPALSDDDAVAPRNGGNIVSPTLSPGNAVCHRGSDDIQGGPTAWITLAATKSASGSRCRRVDSRTRAWSTFEAVMAESVRKRNPEWHGRPAMYGRMGKRWPGDTQDDEFVVKKSTRKATITRPIGAPWPTEGEVLAVFGNHLGAA</sequence>
<evidence type="ECO:0000313" key="3">
    <source>
        <dbReference type="Proteomes" id="UP001253637"/>
    </source>
</evidence>
<protein>
    <submittedName>
        <fullName evidence="2">Uncharacterized protein</fullName>
    </submittedName>
</protein>
<reference evidence="2" key="1">
    <citation type="submission" date="2021-04" db="EMBL/GenBank/DDBJ databases">
        <title>Draft Genome Sequence of Pandoravirus japonicus, Isolated from the Sabaishi River of Niigata, Japan.</title>
        <authorList>
            <person name="Hosokawa N."/>
            <person name="Takahashi H."/>
            <person name="Aoki K."/>
            <person name="Takemura M."/>
        </authorList>
    </citation>
    <scope>NUCLEOTIDE SEQUENCE</scope>
</reference>